<protein>
    <submittedName>
        <fullName evidence="4">Acetyltransferase-like isoleucine patch superfamily enzyme</fullName>
    </submittedName>
</protein>
<name>A0ABV2RUI8_BRAJP</name>
<evidence type="ECO:0000256" key="2">
    <source>
        <dbReference type="ARBA" id="ARBA00022737"/>
    </source>
</evidence>
<dbReference type="PANTHER" id="PTHR23416:SF78">
    <property type="entry name" value="LIPOPOLYSACCHARIDE BIOSYNTHESIS O-ACETYL TRANSFERASE WBBJ-RELATED"/>
    <property type="match status" value="1"/>
</dbReference>
<dbReference type="InterPro" id="IPR018357">
    <property type="entry name" value="Hexapep_transf_CS"/>
</dbReference>
<proteinExistence type="predicted"/>
<evidence type="ECO:0000313" key="5">
    <source>
        <dbReference type="Proteomes" id="UP001549291"/>
    </source>
</evidence>
<keyword evidence="5" id="KW-1185">Reference proteome</keyword>
<evidence type="ECO:0000256" key="1">
    <source>
        <dbReference type="ARBA" id="ARBA00022679"/>
    </source>
</evidence>
<evidence type="ECO:0000313" key="4">
    <source>
        <dbReference type="EMBL" id="MET4719982.1"/>
    </source>
</evidence>
<dbReference type="InterPro" id="IPR001451">
    <property type="entry name" value="Hexapep"/>
</dbReference>
<dbReference type="SUPFAM" id="SSF51161">
    <property type="entry name" value="Trimeric LpxA-like enzymes"/>
    <property type="match status" value="1"/>
</dbReference>
<reference evidence="4 5" key="1">
    <citation type="submission" date="2024-06" db="EMBL/GenBank/DDBJ databases">
        <title>Genomic Encyclopedia of Type Strains, Phase V (KMG-V): Genome sequencing to study the core and pangenomes of soil and plant-associated prokaryotes.</title>
        <authorList>
            <person name="Whitman W."/>
        </authorList>
    </citation>
    <scope>NUCLEOTIDE SEQUENCE [LARGE SCALE GENOMIC DNA]</scope>
    <source>
        <strain evidence="4 5">USDA 160</strain>
    </source>
</reference>
<dbReference type="PROSITE" id="PS00101">
    <property type="entry name" value="HEXAPEP_TRANSFERASES"/>
    <property type="match status" value="1"/>
</dbReference>
<accession>A0ABV2RUI8</accession>
<gene>
    <name evidence="4" type="ORF">ABIF63_004088</name>
</gene>
<organism evidence="4 5">
    <name type="scientific">Bradyrhizobium japonicum</name>
    <dbReference type="NCBI Taxonomy" id="375"/>
    <lineage>
        <taxon>Bacteria</taxon>
        <taxon>Pseudomonadati</taxon>
        <taxon>Pseudomonadota</taxon>
        <taxon>Alphaproteobacteria</taxon>
        <taxon>Hyphomicrobiales</taxon>
        <taxon>Nitrobacteraceae</taxon>
        <taxon>Bradyrhizobium</taxon>
    </lineage>
</organism>
<dbReference type="Proteomes" id="UP001549291">
    <property type="component" value="Unassembled WGS sequence"/>
</dbReference>
<dbReference type="PANTHER" id="PTHR23416">
    <property type="entry name" value="SIALIC ACID SYNTHASE-RELATED"/>
    <property type="match status" value="1"/>
</dbReference>
<dbReference type="Gene3D" id="2.160.10.10">
    <property type="entry name" value="Hexapeptide repeat proteins"/>
    <property type="match status" value="1"/>
</dbReference>
<dbReference type="InterPro" id="IPR011004">
    <property type="entry name" value="Trimer_LpxA-like_sf"/>
</dbReference>
<dbReference type="Pfam" id="PF00132">
    <property type="entry name" value="Hexapep"/>
    <property type="match status" value="1"/>
</dbReference>
<dbReference type="CDD" id="cd04647">
    <property type="entry name" value="LbH_MAT_like"/>
    <property type="match status" value="1"/>
</dbReference>
<comment type="caution">
    <text evidence="4">The sequence shown here is derived from an EMBL/GenBank/DDBJ whole genome shotgun (WGS) entry which is preliminary data.</text>
</comment>
<dbReference type="EMBL" id="JBEPTQ010000002">
    <property type="protein sequence ID" value="MET4719982.1"/>
    <property type="molecule type" value="Genomic_DNA"/>
</dbReference>
<keyword evidence="3" id="KW-0012">Acyltransferase</keyword>
<keyword evidence="2" id="KW-0677">Repeat</keyword>
<dbReference type="RefSeq" id="WP_248878892.1">
    <property type="nucleotide sequence ID" value="NZ_CP081350.1"/>
</dbReference>
<keyword evidence="1" id="KW-0808">Transferase</keyword>
<sequence length="208" mass="22804">MAASLPIRTMDALLGWKSWRSGAVTVGRGTSLAWRRLRRVRGNRLTIGDESIIHANIVFEDQGADIHIGSRSYIGLSNLICFRSVSIGDDVLVSWGATIVDHDSHSLAWDLRRNDVRDWGRNHKDWSNVPTAPVVIADRAWIGFNVTVLKGVTIGEGAVVAACSVVTRDVPPNALVAGNPARVIRVLNDSDPVERQALATQELRPDER</sequence>
<evidence type="ECO:0000256" key="3">
    <source>
        <dbReference type="ARBA" id="ARBA00023315"/>
    </source>
</evidence>
<dbReference type="InterPro" id="IPR051159">
    <property type="entry name" value="Hexapeptide_acetyltransf"/>
</dbReference>